<dbReference type="Proteomes" id="UP001311799">
    <property type="component" value="Unassembled WGS sequence"/>
</dbReference>
<gene>
    <name evidence="5" type="ORF">RS030_162562</name>
</gene>
<dbReference type="InterPro" id="IPR027417">
    <property type="entry name" value="P-loop_NTPase"/>
</dbReference>
<dbReference type="InterPro" id="IPR017871">
    <property type="entry name" value="ABC_transporter-like_CS"/>
</dbReference>
<accession>A0AAV9Y2K3</accession>
<evidence type="ECO:0000313" key="6">
    <source>
        <dbReference type="Proteomes" id="UP001311799"/>
    </source>
</evidence>
<keyword evidence="1" id="KW-0677">Repeat</keyword>
<feature type="domain" description="ABC transporter" evidence="4">
    <location>
        <begin position="201"/>
        <end position="460"/>
    </location>
</feature>
<dbReference type="SUPFAM" id="SSF52540">
    <property type="entry name" value="P-loop containing nucleoside triphosphate hydrolases"/>
    <property type="match status" value="2"/>
</dbReference>
<dbReference type="FunFam" id="3.40.50.300:FF:001092">
    <property type="entry name" value="ATP-binding cassette sub-family F member 2"/>
    <property type="match status" value="1"/>
</dbReference>
<keyword evidence="2" id="KW-0547">Nucleotide-binding</keyword>
<evidence type="ECO:0000256" key="3">
    <source>
        <dbReference type="ARBA" id="ARBA00022840"/>
    </source>
</evidence>
<keyword evidence="3" id="KW-0067">ATP-binding</keyword>
<dbReference type="AlphaFoldDB" id="A0AAV9Y2K3"/>
<dbReference type="EMBL" id="JAWDEY010000007">
    <property type="protein sequence ID" value="KAK6590382.1"/>
    <property type="molecule type" value="Genomic_DNA"/>
</dbReference>
<dbReference type="PANTHER" id="PTHR19211">
    <property type="entry name" value="ATP-BINDING TRANSPORT PROTEIN-RELATED"/>
    <property type="match status" value="1"/>
</dbReference>
<protein>
    <submittedName>
        <fullName evidence="5">ABC transporter ATpase</fullName>
    </submittedName>
</protein>
<keyword evidence="6" id="KW-1185">Reference proteome</keyword>
<dbReference type="PROSITE" id="PS50893">
    <property type="entry name" value="ABC_TRANSPORTER_2"/>
    <property type="match status" value="2"/>
</dbReference>
<dbReference type="GO" id="GO:0005524">
    <property type="term" value="F:ATP binding"/>
    <property type="evidence" value="ECO:0007669"/>
    <property type="project" value="UniProtKB-KW"/>
</dbReference>
<evidence type="ECO:0000256" key="2">
    <source>
        <dbReference type="ARBA" id="ARBA00022741"/>
    </source>
</evidence>
<evidence type="ECO:0000256" key="1">
    <source>
        <dbReference type="ARBA" id="ARBA00022737"/>
    </source>
</evidence>
<feature type="domain" description="ABC transporter" evidence="4">
    <location>
        <begin position="533"/>
        <end position="755"/>
    </location>
</feature>
<dbReference type="CDD" id="cd03221">
    <property type="entry name" value="ABCF_EF-3"/>
    <property type="match status" value="2"/>
</dbReference>
<comment type="caution">
    <text evidence="5">The sequence shown here is derived from an EMBL/GenBank/DDBJ whole genome shotgun (WGS) entry which is preliminary data.</text>
</comment>
<proteinExistence type="predicted"/>
<dbReference type="GO" id="GO:0016887">
    <property type="term" value="F:ATP hydrolysis activity"/>
    <property type="evidence" value="ECO:0007669"/>
    <property type="project" value="InterPro"/>
</dbReference>
<evidence type="ECO:0000313" key="5">
    <source>
        <dbReference type="EMBL" id="KAK6590382.1"/>
    </source>
</evidence>
<organism evidence="5 6">
    <name type="scientific">Cryptosporidium xiaoi</name>
    <dbReference type="NCBI Taxonomy" id="659607"/>
    <lineage>
        <taxon>Eukaryota</taxon>
        <taxon>Sar</taxon>
        <taxon>Alveolata</taxon>
        <taxon>Apicomplexa</taxon>
        <taxon>Conoidasida</taxon>
        <taxon>Coccidia</taxon>
        <taxon>Eucoccidiorida</taxon>
        <taxon>Eimeriorina</taxon>
        <taxon>Cryptosporidiidae</taxon>
        <taxon>Cryptosporidium</taxon>
    </lineage>
</organism>
<reference evidence="5 6" key="1">
    <citation type="submission" date="2023-10" db="EMBL/GenBank/DDBJ databases">
        <title>Comparative genomics analysis reveals potential genetic determinants of host preference in Cryptosporidium xiaoi.</title>
        <authorList>
            <person name="Xiao L."/>
            <person name="Li J."/>
        </authorList>
    </citation>
    <scope>NUCLEOTIDE SEQUENCE [LARGE SCALE GENOMIC DNA]</scope>
    <source>
        <strain evidence="5 6">52996</strain>
    </source>
</reference>
<name>A0AAV9Y2K3_9CRYT</name>
<evidence type="ECO:0000259" key="4">
    <source>
        <dbReference type="PROSITE" id="PS50893"/>
    </source>
</evidence>
<dbReference type="Pfam" id="PF12848">
    <property type="entry name" value="ABC_tran_Xtn"/>
    <property type="match status" value="1"/>
</dbReference>
<dbReference type="SMART" id="SM00382">
    <property type="entry name" value="AAA"/>
    <property type="match status" value="2"/>
</dbReference>
<dbReference type="FunFam" id="3.40.50.300:FF:001197">
    <property type="entry name" value="Putative ATP-binding cassette family ATPase"/>
    <property type="match status" value="1"/>
</dbReference>
<dbReference type="InterPro" id="IPR032781">
    <property type="entry name" value="ABC_tran_Xtn"/>
</dbReference>
<dbReference type="FunFam" id="3.40.50.300:FF:000011">
    <property type="entry name" value="Putative ABC transporter ATP-binding component"/>
    <property type="match status" value="1"/>
</dbReference>
<dbReference type="InterPro" id="IPR003593">
    <property type="entry name" value="AAA+_ATPase"/>
</dbReference>
<dbReference type="PANTHER" id="PTHR19211:SF117">
    <property type="entry name" value="ATP-BINDING CASSETTE SUB-FAMILY F MEMBER 3"/>
    <property type="match status" value="1"/>
</dbReference>
<dbReference type="InterPro" id="IPR050611">
    <property type="entry name" value="ABCF"/>
</dbReference>
<sequence>MDRNMLLSENDNKQIDSSLPSKELILDYIKNICGSQENYGDEIVTEYLVNVISSEIYENNGMLSKDKLFEMTELYLRHYFNVSSVNEAIDELYDSLGLKPEESTEGFCGVLKEIEPTKILNSDETEKELLHDPLLELDVRANGNFNKSTPIGESIKLQKALAKEKERQLRLLRQWEKQKLEVPVPVCQHPTTCSRQKMKDIQIPNITIFIAGRALLNDASLNLSLKHRYGLIGRNGVGKSTLLTYIVRREIPGIPVDVSIACVEQELHFKEEDTVLESVLSIDTERLSLLEEEKLLTKVDSDNPDSTSQVKDDSDRLNKIYERLNEIDAYTAENRASVILVGLGFTQETLKQKVSRLSGGWRMRVALARAIYANPDVLLLDEPTNHLDILAVTWLEHFLKEWDKTCVIVSHSRDFLNQVCTDIIHFCDHKLTNFKGNYDSFEEVRSIDLDIKRKKFEQQAAEKERIQRFIDRFRCNSSRASLVQSRIKYLEKLPILDEIRKDPSVIFDFNAFDTSSSISINSEKGDKLSVSLIECCEVSFYYSQDSGKSVKHIVNDFSMSIGTDSKIAICGGNGSGKTTILKLIMGQLNPTKGMIRRDPKIRIGYFAQHHIDLLDLTLNSVQQLQAKYPSSDISDEKARNFLGKFGINGSLALEPLYVLSGGQKSRVAIAIMAYLNPHILILDEPTNHLDLDSIQALIVALNSFNGGVVIVSHDAHLISCVADSIWHIDHLNKTLKEFKDGDFEQYRRTIIRTYS</sequence>
<dbReference type="PROSITE" id="PS00211">
    <property type="entry name" value="ABC_TRANSPORTER_1"/>
    <property type="match status" value="2"/>
</dbReference>
<dbReference type="InterPro" id="IPR003439">
    <property type="entry name" value="ABC_transporter-like_ATP-bd"/>
</dbReference>
<dbReference type="Gene3D" id="3.40.50.300">
    <property type="entry name" value="P-loop containing nucleotide triphosphate hydrolases"/>
    <property type="match status" value="2"/>
</dbReference>
<dbReference type="Pfam" id="PF00005">
    <property type="entry name" value="ABC_tran"/>
    <property type="match status" value="2"/>
</dbReference>